<organism evidence="2 3">
    <name type="scientific">Penicillium diatomitis</name>
    <dbReference type="NCBI Taxonomy" id="2819901"/>
    <lineage>
        <taxon>Eukaryota</taxon>
        <taxon>Fungi</taxon>
        <taxon>Dikarya</taxon>
        <taxon>Ascomycota</taxon>
        <taxon>Pezizomycotina</taxon>
        <taxon>Eurotiomycetes</taxon>
        <taxon>Eurotiomycetidae</taxon>
        <taxon>Eurotiales</taxon>
        <taxon>Aspergillaceae</taxon>
        <taxon>Penicillium</taxon>
    </lineage>
</organism>
<protein>
    <submittedName>
        <fullName evidence="2">Uncharacterized protein</fullName>
    </submittedName>
</protein>
<dbReference type="RefSeq" id="XP_056786665.1">
    <property type="nucleotide sequence ID" value="XM_056938283.1"/>
</dbReference>
<proteinExistence type="predicted"/>
<reference evidence="2" key="1">
    <citation type="submission" date="2022-12" db="EMBL/GenBank/DDBJ databases">
        <authorList>
            <person name="Petersen C."/>
        </authorList>
    </citation>
    <scope>NUCLEOTIDE SEQUENCE</scope>
    <source>
        <strain evidence="2">IBT 30728</strain>
    </source>
</reference>
<evidence type="ECO:0000313" key="3">
    <source>
        <dbReference type="Proteomes" id="UP001148312"/>
    </source>
</evidence>
<dbReference type="Proteomes" id="UP001148312">
    <property type="component" value="Unassembled WGS sequence"/>
</dbReference>
<gene>
    <name evidence="2" type="ORF">N7539_008688</name>
</gene>
<keyword evidence="3" id="KW-1185">Reference proteome</keyword>
<evidence type="ECO:0000256" key="1">
    <source>
        <dbReference type="SAM" id="MobiDB-lite"/>
    </source>
</evidence>
<name>A0A9X0BLZ0_9EURO</name>
<dbReference type="GeneID" id="81628533"/>
<reference evidence="2" key="2">
    <citation type="journal article" date="2023" name="IMA Fungus">
        <title>Comparative genomic study of the Penicillium genus elucidates a diverse pangenome and 15 lateral gene transfer events.</title>
        <authorList>
            <person name="Petersen C."/>
            <person name="Sorensen T."/>
            <person name="Nielsen M.R."/>
            <person name="Sondergaard T.E."/>
            <person name="Sorensen J.L."/>
            <person name="Fitzpatrick D.A."/>
            <person name="Frisvad J.C."/>
            <person name="Nielsen K.L."/>
        </authorList>
    </citation>
    <scope>NUCLEOTIDE SEQUENCE</scope>
    <source>
        <strain evidence="2">IBT 30728</strain>
    </source>
</reference>
<sequence>MPLTLRFDDTKSGSVNVDDGASASKGTDIGRLSDIDFEADVSMDVIRGGEILVTITDHVGNVVQDAFAIPDTNCSFEDVPRPCDGLEAE</sequence>
<accession>A0A9X0BLZ0</accession>
<evidence type="ECO:0000313" key="2">
    <source>
        <dbReference type="EMBL" id="KAJ5472119.1"/>
    </source>
</evidence>
<feature type="compositionally biased region" description="Basic and acidic residues" evidence="1">
    <location>
        <begin position="1"/>
        <end position="11"/>
    </location>
</feature>
<feature type="region of interest" description="Disordered" evidence="1">
    <location>
        <begin position="1"/>
        <end position="25"/>
    </location>
</feature>
<dbReference type="EMBL" id="JAPWDQ010000013">
    <property type="protein sequence ID" value="KAJ5472119.1"/>
    <property type="molecule type" value="Genomic_DNA"/>
</dbReference>
<dbReference type="AlphaFoldDB" id="A0A9X0BLZ0"/>
<comment type="caution">
    <text evidence="2">The sequence shown here is derived from an EMBL/GenBank/DDBJ whole genome shotgun (WGS) entry which is preliminary data.</text>
</comment>